<sequence>MAYRDMNGNITINENAANADIKRLCAAKQYLVDSENAINSLIKQAADGQGETATAVVEKANELKMQIERLISALENTEDYISRTVAKYKRIDKEVTESIINSTRIFGDEINGGN</sequence>
<dbReference type="EMBL" id="CZBY01000003">
    <property type="protein sequence ID" value="CUQ83036.1"/>
    <property type="molecule type" value="Genomic_DNA"/>
</dbReference>
<proteinExistence type="predicted"/>
<dbReference type="AlphaFoldDB" id="A0A174ZFS8"/>
<evidence type="ECO:0000313" key="1">
    <source>
        <dbReference type="EMBL" id="CUQ83036.1"/>
    </source>
</evidence>
<reference evidence="1 2" key="1">
    <citation type="submission" date="2015-09" db="EMBL/GenBank/DDBJ databases">
        <authorList>
            <consortium name="Pathogen Informatics"/>
        </authorList>
    </citation>
    <scope>NUCLEOTIDE SEQUENCE [LARGE SCALE GENOMIC DNA]</scope>
    <source>
        <strain evidence="1 2">2789STDY5834928</strain>
    </source>
</reference>
<protein>
    <submittedName>
        <fullName evidence="1">Uncharacterized protein</fullName>
    </submittedName>
</protein>
<dbReference type="OrthoDB" id="2058518at2"/>
<gene>
    <name evidence="1" type="ORF">ERS852540_00616</name>
</gene>
<dbReference type="Proteomes" id="UP000095662">
    <property type="component" value="Unassembled WGS sequence"/>
</dbReference>
<organism evidence="1 2">
    <name type="scientific">[Eubacterium] siraeum</name>
    <dbReference type="NCBI Taxonomy" id="39492"/>
    <lineage>
        <taxon>Bacteria</taxon>
        <taxon>Bacillati</taxon>
        <taxon>Bacillota</taxon>
        <taxon>Clostridia</taxon>
        <taxon>Eubacteriales</taxon>
        <taxon>Oscillospiraceae</taxon>
        <taxon>Oscillospiraceae incertae sedis</taxon>
    </lineage>
</organism>
<accession>A0A174ZFS8</accession>
<name>A0A174ZFS8_9FIRM</name>
<evidence type="ECO:0000313" key="2">
    <source>
        <dbReference type="Proteomes" id="UP000095662"/>
    </source>
</evidence>
<dbReference type="STRING" id="39492.ERS852540_00616"/>